<dbReference type="AlphaFoldDB" id="A0A834XDY9"/>
<dbReference type="InterPro" id="IPR053217">
    <property type="entry name" value="ACC_Biotin_Carrier"/>
</dbReference>
<proteinExistence type="predicted"/>
<keyword evidence="2" id="KW-0732">Signal</keyword>
<evidence type="ECO:0000256" key="2">
    <source>
        <dbReference type="SAM" id="SignalP"/>
    </source>
</evidence>
<dbReference type="EMBL" id="JAAIUW010000001">
    <property type="protein sequence ID" value="KAF7843282.1"/>
    <property type="molecule type" value="Genomic_DNA"/>
</dbReference>
<comment type="caution">
    <text evidence="4">The sequence shown here is derived from an EMBL/GenBank/DDBJ whole genome shotgun (WGS) entry which is preliminary data.</text>
</comment>
<feature type="compositionally biased region" description="Polar residues" evidence="1">
    <location>
        <begin position="187"/>
        <end position="204"/>
    </location>
</feature>
<organism evidence="4 5">
    <name type="scientific">Senna tora</name>
    <dbReference type="NCBI Taxonomy" id="362788"/>
    <lineage>
        <taxon>Eukaryota</taxon>
        <taxon>Viridiplantae</taxon>
        <taxon>Streptophyta</taxon>
        <taxon>Embryophyta</taxon>
        <taxon>Tracheophyta</taxon>
        <taxon>Spermatophyta</taxon>
        <taxon>Magnoliopsida</taxon>
        <taxon>eudicotyledons</taxon>
        <taxon>Gunneridae</taxon>
        <taxon>Pentapetalae</taxon>
        <taxon>rosids</taxon>
        <taxon>fabids</taxon>
        <taxon>Fabales</taxon>
        <taxon>Fabaceae</taxon>
        <taxon>Caesalpinioideae</taxon>
        <taxon>Cassia clade</taxon>
        <taxon>Senna</taxon>
    </lineage>
</organism>
<gene>
    <name evidence="4" type="ORF">G2W53_000187</name>
</gene>
<dbReference type="Gene3D" id="2.40.50.100">
    <property type="match status" value="1"/>
</dbReference>
<protein>
    <submittedName>
        <fullName evidence="4">Biotin carboxyl carrier protein of acetyl-CoA carboxylase</fullName>
    </submittedName>
</protein>
<dbReference type="SUPFAM" id="SSF51230">
    <property type="entry name" value="Single hybrid motif"/>
    <property type="match status" value="1"/>
</dbReference>
<sequence>MCLCVSLLVSYHRIILWVLRSANSAAKSSHTTESIAPLLADFSSPMASCSLGTSNIKVFNLNRGRKRVGILEQYGTRSWTSRKSQRYTSLFMSQQSVKFLTACSHPTLKIQSATSSEDGSEETESSGLTSELIPNLNEVEFLLNKLCDTSSVGELEVKLAGFHLHVVRNLTDESRTVPPPSPPSVSANTVTESPASNGSASTSLAIFKPESSSTGTQRFLDKAADEGLVIISSPMVRIQILCALDFYKHESKTLEQVGFFRRSRTIKGKRAPPSCKEKQIVKEGQVICYVEQLGGELPIESDVSGEIIKILREDGEPVGYGDALIAILPSFPGIKIQ</sequence>
<feature type="signal peptide" evidence="2">
    <location>
        <begin position="1"/>
        <end position="26"/>
    </location>
</feature>
<dbReference type="OrthoDB" id="529457at2759"/>
<feature type="region of interest" description="Disordered" evidence="1">
    <location>
        <begin position="111"/>
        <end position="130"/>
    </location>
</feature>
<feature type="chain" id="PRO_5033048419" evidence="2">
    <location>
        <begin position="27"/>
        <end position="337"/>
    </location>
</feature>
<dbReference type="FunFam" id="2.40.50.100:FF:000059">
    <property type="entry name" value="Biotin/lipoyl attachment domain-containing protein"/>
    <property type="match status" value="1"/>
</dbReference>
<dbReference type="PANTHER" id="PTHR47597">
    <property type="entry name" value="IS A MEMBER OF THE PF|00364 BIOTIN-REQUIRING ENZYMES FAMILY-RELATED"/>
    <property type="match status" value="1"/>
</dbReference>
<reference evidence="4" key="1">
    <citation type="submission" date="2020-09" db="EMBL/GenBank/DDBJ databases">
        <title>Genome-Enabled Discovery of Anthraquinone Biosynthesis in Senna tora.</title>
        <authorList>
            <person name="Kang S.-H."/>
            <person name="Pandey R.P."/>
            <person name="Lee C.-M."/>
            <person name="Sim J.-S."/>
            <person name="Jeong J.-T."/>
            <person name="Choi B.-S."/>
            <person name="Jung M."/>
            <person name="Ginzburg D."/>
            <person name="Zhao K."/>
            <person name="Won S.Y."/>
            <person name="Oh T.-J."/>
            <person name="Yu Y."/>
            <person name="Kim N.-H."/>
            <person name="Lee O.R."/>
            <person name="Lee T.-H."/>
            <person name="Bashyal P."/>
            <person name="Kim T.-S."/>
            <person name="Lee W.-H."/>
            <person name="Kawkins C."/>
            <person name="Kim C.-K."/>
            <person name="Kim J.S."/>
            <person name="Ahn B.O."/>
            <person name="Rhee S.Y."/>
            <person name="Sohng J.K."/>
        </authorList>
    </citation>
    <scope>NUCLEOTIDE SEQUENCE</scope>
    <source>
        <tissue evidence="4">Leaf</tissue>
    </source>
</reference>
<dbReference type="Pfam" id="PF00364">
    <property type="entry name" value="Biotin_lipoyl"/>
    <property type="match status" value="1"/>
</dbReference>
<name>A0A834XDY9_9FABA</name>
<dbReference type="InterPro" id="IPR000089">
    <property type="entry name" value="Biotin_lipoyl"/>
</dbReference>
<accession>A0A834XDY9</accession>
<dbReference type="CDD" id="cd06850">
    <property type="entry name" value="biotinyl_domain"/>
    <property type="match status" value="1"/>
</dbReference>
<dbReference type="Proteomes" id="UP000634136">
    <property type="component" value="Unassembled WGS sequence"/>
</dbReference>
<keyword evidence="5" id="KW-1185">Reference proteome</keyword>
<feature type="region of interest" description="Disordered" evidence="1">
    <location>
        <begin position="172"/>
        <end position="204"/>
    </location>
</feature>
<evidence type="ECO:0000256" key="1">
    <source>
        <dbReference type="SAM" id="MobiDB-lite"/>
    </source>
</evidence>
<dbReference type="PANTHER" id="PTHR47597:SF1">
    <property type="entry name" value="IS A MEMBER OF THE PF|00364 BIOTIN-REQUIRING ENZYMES FAMILY-RELATED"/>
    <property type="match status" value="1"/>
</dbReference>
<feature type="domain" description="Lipoyl-binding" evidence="3">
    <location>
        <begin position="276"/>
        <end position="327"/>
    </location>
</feature>
<dbReference type="InterPro" id="IPR011053">
    <property type="entry name" value="Single_hybrid_motif"/>
</dbReference>
<evidence type="ECO:0000259" key="3">
    <source>
        <dbReference type="Pfam" id="PF00364"/>
    </source>
</evidence>
<evidence type="ECO:0000313" key="4">
    <source>
        <dbReference type="EMBL" id="KAF7843282.1"/>
    </source>
</evidence>
<evidence type="ECO:0000313" key="5">
    <source>
        <dbReference type="Proteomes" id="UP000634136"/>
    </source>
</evidence>